<dbReference type="GO" id="GO:0046872">
    <property type="term" value="F:metal ion binding"/>
    <property type="evidence" value="ECO:0007669"/>
    <property type="project" value="UniProtKB-KW"/>
</dbReference>
<dbReference type="Pfam" id="PF02746">
    <property type="entry name" value="MR_MLE_N"/>
    <property type="match status" value="1"/>
</dbReference>
<evidence type="ECO:0000313" key="5">
    <source>
        <dbReference type="Proteomes" id="UP000183413"/>
    </source>
</evidence>
<dbReference type="RefSeq" id="WP_075023413.1">
    <property type="nucleotide sequence ID" value="NZ_CP083237.1"/>
</dbReference>
<dbReference type="AlphaFoldDB" id="A0A1I5QL36"/>
<dbReference type="SFLD" id="SFLDG00180">
    <property type="entry name" value="muconate_cycloisomerase"/>
    <property type="match status" value="1"/>
</dbReference>
<keyword evidence="4" id="KW-0413">Isomerase</keyword>
<keyword evidence="2" id="KW-0479">Metal-binding</keyword>
<dbReference type="InterPro" id="IPR013341">
    <property type="entry name" value="Mandelate_racemase_N_dom"/>
</dbReference>
<reference evidence="4 5" key="1">
    <citation type="submission" date="2016-10" db="EMBL/GenBank/DDBJ databases">
        <authorList>
            <person name="de Groot N.N."/>
        </authorList>
    </citation>
    <scope>NUCLEOTIDE SEQUENCE [LARGE SCALE GENOMIC DNA]</scope>
    <source>
        <strain evidence="4 5">DSM 43067</strain>
    </source>
</reference>
<dbReference type="Gene3D" id="3.20.20.120">
    <property type="entry name" value="Enolase-like C-terminal domain"/>
    <property type="match status" value="1"/>
</dbReference>
<dbReference type="InterPro" id="IPR029065">
    <property type="entry name" value="Enolase_C-like"/>
</dbReference>
<dbReference type="InterPro" id="IPR034593">
    <property type="entry name" value="DgoD-like"/>
</dbReference>
<dbReference type="Pfam" id="PF13378">
    <property type="entry name" value="MR_MLE_C"/>
    <property type="match status" value="1"/>
</dbReference>
<dbReference type="InParanoid" id="A0A1I5QL36"/>
<evidence type="ECO:0000256" key="1">
    <source>
        <dbReference type="ARBA" id="ARBA00008031"/>
    </source>
</evidence>
<feature type="domain" description="Mandelate racemase/muconate lactonizing enzyme C-terminal" evidence="3">
    <location>
        <begin position="150"/>
        <end position="245"/>
    </location>
</feature>
<dbReference type="InterPro" id="IPR036849">
    <property type="entry name" value="Enolase-like_C_sf"/>
</dbReference>
<proteinExistence type="inferred from homology"/>
<evidence type="ECO:0000313" key="4">
    <source>
        <dbReference type="EMBL" id="SFP46979.1"/>
    </source>
</evidence>
<sequence length="374" mass="39373">MKIERVETFCVALPTRRSFGVSGGAVAVAGRPSLRVLVKVSADGAHGWGEATPIPAWTYETAESIVTTIDRYLAPVLTGRPAWDLDGATTAFDRAVNRGFSIGAPLAKSAVDVALHDLLGRAAGVPLGMMWGARRRETIDLAWIVSGQSPDEVADSVAEGRDLGYGAFKVKIGLHADDAAVVEAVRLHAGDDADLWVDANQGYTVSGALRMARRLEDLGVTAFEQPLPANDIAGLRRLRDTCPIPVALDESLRHPSDLATFVRLEAVDIAIAKVQRTGGLTLSRRLCSLAEDAGVSLMGSGLTDSDLGLAASLHLFAAHGLDTPVDLNGRQFIESPYAGPTVRVSKGTAEVPSGPGLGVEVDEKTVRDLAVSVL</sequence>
<protein>
    <submittedName>
        <fullName evidence="4">Muconate cycloisomerase</fullName>
    </submittedName>
</protein>
<dbReference type="InterPro" id="IPR013342">
    <property type="entry name" value="Mandelate_racemase_C"/>
</dbReference>
<dbReference type="PANTHER" id="PTHR48080:SF3">
    <property type="entry name" value="ENOLASE SUPERFAMILY MEMBER DDB_G0284701"/>
    <property type="match status" value="1"/>
</dbReference>
<dbReference type="SMART" id="SM00922">
    <property type="entry name" value="MR_MLE"/>
    <property type="match status" value="1"/>
</dbReference>
<accession>A0A1I5QL36</accession>
<dbReference type="EMBL" id="FOVH01000014">
    <property type="protein sequence ID" value="SFP46979.1"/>
    <property type="molecule type" value="Genomic_DNA"/>
</dbReference>
<keyword evidence="5" id="KW-1185">Reference proteome</keyword>
<organism evidence="4 5">
    <name type="scientific">Actinomadura madurae</name>
    <dbReference type="NCBI Taxonomy" id="1993"/>
    <lineage>
        <taxon>Bacteria</taxon>
        <taxon>Bacillati</taxon>
        <taxon>Actinomycetota</taxon>
        <taxon>Actinomycetes</taxon>
        <taxon>Streptosporangiales</taxon>
        <taxon>Thermomonosporaceae</taxon>
        <taxon>Actinomadura</taxon>
    </lineage>
</organism>
<dbReference type="eggNOG" id="COG4948">
    <property type="taxonomic scope" value="Bacteria"/>
</dbReference>
<dbReference type="GO" id="GO:0016853">
    <property type="term" value="F:isomerase activity"/>
    <property type="evidence" value="ECO:0007669"/>
    <property type="project" value="UniProtKB-KW"/>
</dbReference>
<dbReference type="SUPFAM" id="SSF51604">
    <property type="entry name" value="Enolase C-terminal domain-like"/>
    <property type="match status" value="1"/>
</dbReference>
<dbReference type="GeneID" id="99655264"/>
<evidence type="ECO:0000259" key="3">
    <source>
        <dbReference type="SMART" id="SM00922"/>
    </source>
</evidence>
<dbReference type="SFLD" id="SFLDS00001">
    <property type="entry name" value="Enolase"/>
    <property type="match status" value="1"/>
</dbReference>
<evidence type="ECO:0000256" key="2">
    <source>
        <dbReference type="ARBA" id="ARBA00022723"/>
    </source>
</evidence>
<dbReference type="SUPFAM" id="SSF54826">
    <property type="entry name" value="Enolase N-terminal domain-like"/>
    <property type="match status" value="1"/>
</dbReference>
<dbReference type="Proteomes" id="UP000183413">
    <property type="component" value="Unassembled WGS sequence"/>
</dbReference>
<dbReference type="PANTHER" id="PTHR48080">
    <property type="entry name" value="D-GALACTONATE DEHYDRATASE-RELATED"/>
    <property type="match status" value="1"/>
</dbReference>
<dbReference type="Gene3D" id="3.30.390.10">
    <property type="entry name" value="Enolase-like, N-terminal domain"/>
    <property type="match status" value="1"/>
</dbReference>
<dbReference type="STRING" id="1993.SAMN04489713_114180"/>
<gene>
    <name evidence="4" type="ORF">SAMN04489713_114180</name>
</gene>
<comment type="similarity">
    <text evidence="1">Belongs to the mandelate racemase/muconate lactonizing enzyme family.</text>
</comment>
<dbReference type="InterPro" id="IPR029017">
    <property type="entry name" value="Enolase-like_N"/>
</dbReference>
<dbReference type="SFLD" id="SFLDF00009">
    <property type="entry name" value="o-succinylbenzoate_synthase"/>
    <property type="match status" value="1"/>
</dbReference>
<name>A0A1I5QL36_9ACTN</name>